<keyword evidence="1" id="KW-0479">Metal-binding</keyword>
<sequence length="461" mass="50657">MGSLCCVAARPHGSNTASREWSMGPTEPYWRTNTSFSPPLSGRGDYAFQSEGLPHATCNAVQLGSSISSNSKESRGQGRGDQLLHHQYSASDGFGSYFSSPSDSFQTPQWTPPPRQGVTIDDYVSAVMREPVPEPLSFTPSMEGTSAIPYSAGSSSSRSDGSDYEPVGKMHASSNRNSSSCRLFMSKPIHPLSFPNQIERETHGSISTGNSIELSNHIENRSRRHLDPKFIQSFAELQSVSGVSEFNATTPHGETQRWSSASSSIDFTDVYEQLDSENIAPSYNVTESFRCGLCDRFLSQKSLRSSLRGDLPVTGVLSCRHVFHADCLEQTTPKIQKLDPPCPVCVRSDENAEQRPFLRLRNGFPRLRPFLEEGPSRPWGCGQVGDCVEGALHAPPRNTLVLLNRSRLKKYLSLNGNSSKEVHDKSKKNMPQSSHIFSRISVDHGSGSCSKTMTDPALKRC</sequence>
<dbReference type="EMBL" id="JAMYWD010000009">
    <property type="protein sequence ID" value="KAJ4960529.1"/>
    <property type="molecule type" value="Genomic_DNA"/>
</dbReference>
<dbReference type="PANTHER" id="PTHR31150">
    <property type="entry name" value="EXPRESSED PROTEIN"/>
    <property type="match status" value="1"/>
</dbReference>
<dbReference type="Proteomes" id="UP001141806">
    <property type="component" value="Unassembled WGS sequence"/>
</dbReference>
<organism evidence="4 5">
    <name type="scientific">Protea cynaroides</name>
    <dbReference type="NCBI Taxonomy" id="273540"/>
    <lineage>
        <taxon>Eukaryota</taxon>
        <taxon>Viridiplantae</taxon>
        <taxon>Streptophyta</taxon>
        <taxon>Embryophyta</taxon>
        <taxon>Tracheophyta</taxon>
        <taxon>Spermatophyta</taxon>
        <taxon>Magnoliopsida</taxon>
        <taxon>Proteales</taxon>
        <taxon>Proteaceae</taxon>
        <taxon>Protea</taxon>
    </lineage>
</organism>
<reference evidence="4" key="1">
    <citation type="journal article" date="2023" name="Plant J.">
        <title>The genome of the king protea, Protea cynaroides.</title>
        <authorList>
            <person name="Chang J."/>
            <person name="Duong T.A."/>
            <person name="Schoeman C."/>
            <person name="Ma X."/>
            <person name="Roodt D."/>
            <person name="Barker N."/>
            <person name="Li Z."/>
            <person name="Van de Peer Y."/>
            <person name="Mizrachi E."/>
        </authorList>
    </citation>
    <scope>NUCLEOTIDE SEQUENCE</scope>
    <source>
        <tissue evidence="4">Young leaves</tissue>
    </source>
</reference>
<protein>
    <recommendedName>
        <fullName evidence="3">RING-type domain-containing protein</fullName>
    </recommendedName>
</protein>
<dbReference type="InterPro" id="IPR001841">
    <property type="entry name" value="Znf_RING"/>
</dbReference>
<keyword evidence="5" id="KW-1185">Reference proteome</keyword>
<dbReference type="InterPro" id="IPR013083">
    <property type="entry name" value="Znf_RING/FYVE/PHD"/>
</dbReference>
<gene>
    <name evidence="4" type="ORF">NE237_020439</name>
</gene>
<dbReference type="AlphaFoldDB" id="A0A9Q0K1N0"/>
<feature type="compositionally biased region" description="Low complexity" evidence="2">
    <location>
        <begin position="146"/>
        <end position="159"/>
    </location>
</feature>
<evidence type="ECO:0000259" key="3">
    <source>
        <dbReference type="PROSITE" id="PS50089"/>
    </source>
</evidence>
<dbReference type="SMART" id="SM00184">
    <property type="entry name" value="RING"/>
    <property type="match status" value="1"/>
</dbReference>
<evidence type="ECO:0000256" key="2">
    <source>
        <dbReference type="SAM" id="MobiDB-lite"/>
    </source>
</evidence>
<dbReference type="PROSITE" id="PS50089">
    <property type="entry name" value="ZF_RING_2"/>
    <property type="match status" value="1"/>
</dbReference>
<evidence type="ECO:0000313" key="4">
    <source>
        <dbReference type="EMBL" id="KAJ4960529.1"/>
    </source>
</evidence>
<dbReference type="Gene3D" id="3.30.40.10">
    <property type="entry name" value="Zinc/RING finger domain, C3HC4 (zinc finger)"/>
    <property type="match status" value="1"/>
</dbReference>
<feature type="region of interest" description="Disordered" evidence="2">
    <location>
        <begin position="135"/>
        <end position="179"/>
    </location>
</feature>
<comment type="caution">
    <text evidence="4">The sequence shown here is derived from an EMBL/GenBank/DDBJ whole genome shotgun (WGS) entry which is preliminary data.</text>
</comment>
<accession>A0A9Q0K1N0</accession>
<feature type="domain" description="RING-type" evidence="3">
    <location>
        <begin position="291"/>
        <end position="345"/>
    </location>
</feature>
<evidence type="ECO:0000313" key="5">
    <source>
        <dbReference type="Proteomes" id="UP001141806"/>
    </source>
</evidence>
<evidence type="ECO:0000256" key="1">
    <source>
        <dbReference type="PROSITE-ProRule" id="PRU00175"/>
    </source>
</evidence>
<keyword evidence="1" id="KW-0863">Zinc-finger</keyword>
<keyword evidence="1" id="KW-0862">Zinc</keyword>
<dbReference type="PANTHER" id="PTHR31150:SF23">
    <property type="entry name" value="MANDELONITRILE LYASE-RELATED"/>
    <property type="match status" value="1"/>
</dbReference>
<name>A0A9Q0K1N0_9MAGN</name>
<proteinExistence type="predicted"/>
<dbReference type="OrthoDB" id="416496at2759"/>
<dbReference type="GO" id="GO:0008270">
    <property type="term" value="F:zinc ion binding"/>
    <property type="evidence" value="ECO:0007669"/>
    <property type="project" value="UniProtKB-KW"/>
</dbReference>
<dbReference type="SUPFAM" id="SSF57850">
    <property type="entry name" value="RING/U-box"/>
    <property type="match status" value="1"/>
</dbReference>